<reference evidence="1 2" key="1">
    <citation type="journal article" date="2019" name="Nat. Ecol. Evol.">
        <title>Megaphylogeny resolves global patterns of mushroom evolution.</title>
        <authorList>
            <person name="Varga T."/>
            <person name="Krizsan K."/>
            <person name="Foldi C."/>
            <person name="Dima B."/>
            <person name="Sanchez-Garcia M."/>
            <person name="Sanchez-Ramirez S."/>
            <person name="Szollosi G.J."/>
            <person name="Szarkandi J.G."/>
            <person name="Papp V."/>
            <person name="Albert L."/>
            <person name="Andreopoulos W."/>
            <person name="Angelini C."/>
            <person name="Antonin V."/>
            <person name="Barry K.W."/>
            <person name="Bougher N.L."/>
            <person name="Buchanan P."/>
            <person name="Buyck B."/>
            <person name="Bense V."/>
            <person name="Catcheside P."/>
            <person name="Chovatia M."/>
            <person name="Cooper J."/>
            <person name="Damon W."/>
            <person name="Desjardin D."/>
            <person name="Finy P."/>
            <person name="Geml J."/>
            <person name="Haridas S."/>
            <person name="Hughes K."/>
            <person name="Justo A."/>
            <person name="Karasinski D."/>
            <person name="Kautmanova I."/>
            <person name="Kiss B."/>
            <person name="Kocsube S."/>
            <person name="Kotiranta H."/>
            <person name="LaButti K.M."/>
            <person name="Lechner B.E."/>
            <person name="Liimatainen K."/>
            <person name="Lipzen A."/>
            <person name="Lukacs Z."/>
            <person name="Mihaltcheva S."/>
            <person name="Morgado L.N."/>
            <person name="Niskanen T."/>
            <person name="Noordeloos M.E."/>
            <person name="Ohm R.A."/>
            <person name="Ortiz-Santana B."/>
            <person name="Ovrebo C."/>
            <person name="Racz N."/>
            <person name="Riley R."/>
            <person name="Savchenko A."/>
            <person name="Shiryaev A."/>
            <person name="Soop K."/>
            <person name="Spirin V."/>
            <person name="Szebenyi C."/>
            <person name="Tomsovsky M."/>
            <person name="Tulloss R.E."/>
            <person name="Uehling J."/>
            <person name="Grigoriev I.V."/>
            <person name="Vagvolgyi C."/>
            <person name="Papp T."/>
            <person name="Martin F.M."/>
            <person name="Miettinen O."/>
            <person name="Hibbett D.S."/>
            <person name="Nagy L.G."/>
        </authorList>
    </citation>
    <scope>NUCLEOTIDE SEQUENCE [LARGE SCALE GENOMIC DNA]</scope>
    <source>
        <strain evidence="1 2">CBS 309.79</strain>
    </source>
</reference>
<name>A0A5C3Q1H5_9AGAR</name>
<evidence type="ECO:0000313" key="1">
    <source>
        <dbReference type="EMBL" id="TFK95954.1"/>
    </source>
</evidence>
<dbReference type="EMBL" id="ML178870">
    <property type="protein sequence ID" value="TFK95954.1"/>
    <property type="molecule type" value="Genomic_DNA"/>
</dbReference>
<accession>A0A5C3Q1H5</accession>
<evidence type="ECO:0000313" key="2">
    <source>
        <dbReference type="Proteomes" id="UP000305067"/>
    </source>
</evidence>
<dbReference type="Proteomes" id="UP000305067">
    <property type="component" value="Unassembled WGS sequence"/>
</dbReference>
<keyword evidence="2" id="KW-1185">Reference proteome</keyword>
<dbReference type="AlphaFoldDB" id="A0A5C3Q1H5"/>
<sequence>MFHRVRSVILPCFPSFRNYNMIVDQGHLPSYAALNSIESLASIASSEPSKLEKDVSCPWTGPMEKLKTSAASLICALEGPTVIHTALSQLNLH</sequence>
<proteinExistence type="predicted"/>
<protein>
    <submittedName>
        <fullName evidence="1">Uncharacterized protein</fullName>
    </submittedName>
</protein>
<organism evidence="1 2">
    <name type="scientific">Pterulicium gracile</name>
    <dbReference type="NCBI Taxonomy" id="1884261"/>
    <lineage>
        <taxon>Eukaryota</taxon>
        <taxon>Fungi</taxon>
        <taxon>Dikarya</taxon>
        <taxon>Basidiomycota</taxon>
        <taxon>Agaricomycotina</taxon>
        <taxon>Agaricomycetes</taxon>
        <taxon>Agaricomycetidae</taxon>
        <taxon>Agaricales</taxon>
        <taxon>Pleurotineae</taxon>
        <taxon>Pterulaceae</taxon>
        <taxon>Pterulicium</taxon>
    </lineage>
</organism>
<gene>
    <name evidence="1" type="ORF">BDV98DRAFT_344626</name>
</gene>